<dbReference type="PROSITE" id="PS51767">
    <property type="entry name" value="PEPTIDASE_A1"/>
    <property type="match status" value="1"/>
</dbReference>
<keyword evidence="6" id="KW-0732">Signal</keyword>
<dbReference type="SUPFAM" id="SSF50630">
    <property type="entry name" value="Acid proteases"/>
    <property type="match status" value="1"/>
</dbReference>
<dbReference type="CDD" id="cd05476">
    <property type="entry name" value="pepsin_A_like_plant"/>
    <property type="match status" value="1"/>
</dbReference>
<evidence type="ECO:0000313" key="8">
    <source>
        <dbReference type="EMBL" id="KAK9751015.1"/>
    </source>
</evidence>
<evidence type="ECO:0000256" key="5">
    <source>
        <dbReference type="ARBA" id="ARBA00023180"/>
    </source>
</evidence>
<keyword evidence="3" id="KW-0064">Aspartyl protease</keyword>
<dbReference type="GO" id="GO:0006508">
    <property type="term" value="P:proteolysis"/>
    <property type="evidence" value="ECO:0007669"/>
    <property type="project" value="UniProtKB-KW"/>
</dbReference>
<dbReference type="Pfam" id="PF14541">
    <property type="entry name" value="TAXi_C"/>
    <property type="match status" value="1"/>
</dbReference>
<comment type="caution">
    <text evidence="8">The sequence shown here is derived from an EMBL/GenBank/DDBJ whole genome shotgun (WGS) entry which is preliminary data.</text>
</comment>
<accession>A0AAW1MSZ9</accession>
<dbReference type="InterPro" id="IPR034161">
    <property type="entry name" value="Pepsin-like_plant"/>
</dbReference>
<dbReference type="Gene3D" id="2.40.70.10">
    <property type="entry name" value="Acid Proteases"/>
    <property type="match status" value="2"/>
</dbReference>
<keyword evidence="4" id="KW-0378">Hydrolase</keyword>
<dbReference type="InterPro" id="IPR021109">
    <property type="entry name" value="Peptidase_aspartic_dom_sf"/>
</dbReference>
<dbReference type="InterPro" id="IPR032799">
    <property type="entry name" value="TAXi_C"/>
</dbReference>
<dbReference type="Proteomes" id="UP001443914">
    <property type="component" value="Unassembled WGS sequence"/>
</dbReference>
<feature type="chain" id="PRO_5043721576" description="Peptidase A1 domain-containing protein" evidence="6">
    <location>
        <begin position="23"/>
        <end position="428"/>
    </location>
</feature>
<gene>
    <name evidence="8" type="ORF">RND81_02G236200</name>
</gene>
<dbReference type="InterPro" id="IPR051708">
    <property type="entry name" value="Plant_Aspart_Prot_A1"/>
</dbReference>
<comment type="similarity">
    <text evidence="1">Belongs to the peptidase A1 family.</text>
</comment>
<keyword evidence="5" id="KW-0325">Glycoprotein</keyword>
<evidence type="ECO:0000256" key="1">
    <source>
        <dbReference type="ARBA" id="ARBA00007447"/>
    </source>
</evidence>
<organism evidence="8 9">
    <name type="scientific">Saponaria officinalis</name>
    <name type="common">Common soapwort</name>
    <name type="synonym">Lychnis saponaria</name>
    <dbReference type="NCBI Taxonomy" id="3572"/>
    <lineage>
        <taxon>Eukaryota</taxon>
        <taxon>Viridiplantae</taxon>
        <taxon>Streptophyta</taxon>
        <taxon>Embryophyta</taxon>
        <taxon>Tracheophyta</taxon>
        <taxon>Spermatophyta</taxon>
        <taxon>Magnoliopsida</taxon>
        <taxon>eudicotyledons</taxon>
        <taxon>Gunneridae</taxon>
        <taxon>Pentapetalae</taxon>
        <taxon>Caryophyllales</taxon>
        <taxon>Caryophyllaceae</taxon>
        <taxon>Caryophylleae</taxon>
        <taxon>Saponaria</taxon>
    </lineage>
</organism>
<sequence length="428" mass="47420">MKILLFYFFTLFFYNYITVTESKTHKKDVFTIDLIHRYSPKSPFYNPSMSSSERLHRLVETSQSRHNKIKQLLNYKVDANIITNEGDYLMSVYVGTPPVELFAVVDTTLDLTWFQCSPCVTCYRQTRPRFDPNSSNTYKTVPCDASHCSSLNPTHITCDQGSNQCTYLYVFGNQTSMTRGIMGNDMFSFNSNGAYPNFPSTVFGCGYEQIGIFDLQSAGVVGLGTGPLSLVSQLGYKIDYKFSYCLATGTSNATSTLRFGDFEKTGQNTVTTPFVTKNPQTFYYLQLNSISVGPTSIKVANDIIIDTASTLTYLTPSIYSALEGIVNSAIGMKPMANGVVESVLCYMATSGVLIPPDIVFHLNGTDLVLKGNNVFFEYNGSLCLSIVATPEEGDPLIFGNMGQVNLDVEYDLFSKTVSFAQKDCSQNN</sequence>
<dbReference type="InterPro" id="IPR033121">
    <property type="entry name" value="PEPTIDASE_A1"/>
</dbReference>
<dbReference type="EMBL" id="JBDFQZ010000002">
    <property type="protein sequence ID" value="KAK9751015.1"/>
    <property type="molecule type" value="Genomic_DNA"/>
</dbReference>
<reference evidence="8" key="1">
    <citation type="submission" date="2024-03" db="EMBL/GenBank/DDBJ databases">
        <title>WGS assembly of Saponaria officinalis var. Norfolk2.</title>
        <authorList>
            <person name="Jenkins J."/>
            <person name="Shu S."/>
            <person name="Grimwood J."/>
            <person name="Barry K."/>
            <person name="Goodstein D."/>
            <person name="Schmutz J."/>
            <person name="Leebens-Mack J."/>
            <person name="Osbourn A."/>
        </authorList>
    </citation>
    <scope>NUCLEOTIDE SEQUENCE [LARGE SCALE GENOMIC DNA]</scope>
    <source>
        <strain evidence="8">JIC</strain>
    </source>
</reference>
<keyword evidence="9" id="KW-1185">Reference proteome</keyword>
<evidence type="ECO:0000256" key="4">
    <source>
        <dbReference type="ARBA" id="ARBA00022801"/>
    </source>
</evidence>
<dbReference type="InterPro" id="IPR032861">
    <property type="entry name" value="TAXi_N"/>
</dbReference>
<dbReference type="PANTHER" id="PTHR47967">
    <property type="entry name" value="OS07G0603500 PROTEIN-RELATED"/>
    <property type="match status" value="1"/>
</dbReference>
<evidence type="ECO:0000313" key="9">
    <source>
        <dbReference type="Proteomes" id="UP001443914"/>
    </source>
</evidence>
<keyword evidence="2" id="KW-0645">Protease</keyword>
<dbReference type="Pfam" id="PF14543">
    <property type="entry name" value="TAXi_N"/>
    <property type="match status" value="1"/>
</dbReference>
<evidence type="ECO:0000256" key="3">
    <source>
        <dbReference type="ARBA" id="ARBA00022750"/>
    </source>
</evidence>
<evidence type="ECO:0000256" key="6">
    <source>
        <dbReference type="SAM" id="SignalP"/>
    </source>
</evidence>
<protein>
    <recommendedName>
        <fullName evidence="7">Peptidase A1 domain-containing protein</fullName>
    </recommendedName>
</protein>
<evidence type="ECO:0000259" key="7">
    <source>
        <dbReference type="PROSITE" id="PS51767"/>
    </source>
</evidence>
<proteinExistence type="inferred from homology"/>
<dbReference type="PANTHER" id="PTHR47967:SF138">
    <property type="entry name" value="ASPARTIC PROTEINASE CDR1-LIKE"/>
    <property type="match status" value="1"/>
</dbReference>
<feature type="domain" description="Peptidase A1" evidence="7">
    <location>
        <begin position="88"/>
        <end position="420"/>
    </location>
</feature>
<dbReference type="AlphaFoldDB" id="A0AAW1MSZ9"/>
<feature type="signal peptide" evidence="6">
    <location>
        <begin position="1"/>
        <end position="22"/>
    </location>
</feature>
<dbReference type="FunFam" id="2.40.70.10:FF:000031">
    <property type="entry name" value="Aspartyl protease AED1"/>
    <property type="match status" value="1"/>
</dbReference>
<evidence type="ECO:0000256" key="2">
    <source>
        <dbReference type="ARBA" id="ARBA00022670"/>
    </source>
</evidence>
<dbReference type="GO" id="GO:0004190">
    <property type="term" value="F:aspartic-type endopeptidase activity"/>
    <property type="evidence" value="ECO:0007669"/>
    <property type="project" value="UniProtKB-KW"/>
</dbReference>
<name>A0AAW1MSZ9_SAPOF</name>
<dbReference type="GO" id="GO:0005576">
    <property type="term" value="C:extracellular region"/>
    <property type="evidence" value="ECO:0007669"/>
    <property type="project" value="TreeGrafter"/>
</dbReference>